<reference evidence="1 2" key="1">
    <citation type="submission" date="2020-08" db="EMBL/GenBank/DDBJ databases">
        <title>Genomic Encyclopedia of Type Strains, Phase IV (KMG-IV): sequencing the most valuable type-strain genomes for metagenomic binning, comparative biology and taxonomic classification.</title>
        <authorList>
            <person name="Goeker M."/>
        </authorList>
    </citation>
    <scope>NUCLEOTIDE SEQUENCE [LARGE SCALE GENOMIC DNA]</scope>
    <source>
        <strain evidence="1 2">DSM 21255</strain>
    </source>
</reference>
<dbReference type="AlphaFoldDB" id="A0A841R4Y4"/>
<proteinExistence type="predicted"/>
<dbReference type="RefSeq" id="WP_159822532.1">
    <property type="nucleotide sequence ID" value="NZ_CABWNB010000002.1"/>
</dbReference>
<dbReference type="Pfam" id="PF25675">
    <property type="entry name" value="Phage_nozzle"/>
    <property type="match status" value="1"/>
</dbReference>
<dbReference type="OrthoDB" id="5438497at2"/>
<evidence type="ECO:0000313" key="2">
    <source>
        <dbReference type="Proteomes" id="UP000591941"/>
    </source>
</evidence>
<name>A0A841R4Y4_9FIRM</name>
<dbReference type="GeneID" id="93486552"/>
<organism evidence="1 2">
    <name type="scientific">Negativicoccus succinicivorans</name>
    <dbReference type="NCBI Taxonomy" id="620903"/>
    <lineage>
        <taxon>Bacteria</taxon>
        <taxon>Bacillati</taxon>
        <taxon>Bacillota</taxon>
        <taxon>Negativicutes</taxon>
        <taxon>Veillonellales</taxon>
        <taxon>Veillonellaceae</taxon>
        <taxon>Negativicoccus</taxon>
    </lineage>
</organism>
<sequence length="748" mass="82666">MGQGVGPMYAIQPAFTTGEISYDVANRVDLEKYKSALLRAKNAIIRPYGAVCRRAGSEFMGEALYSDKDAILVRFARDADNGDLLEFGDKYIRVWHNGKDSGEIIDAPFTQAMLKKLRFAQSADTLFICSGDLPVYTLVRDSGYSWTGDWSGNWTLKEYEFSHMYFESEDDYGSADVTPYETFGNNVEVVAHSRSIHSRLKGAHLQVTHRMPAQSVKVDFAGETTTKRTITSAPIYVGKQWKITTSGLWAGDVFLEYSYSGNGGWKEFRRYSSDKNFNATESGTVDEEMYLRISAVASGSSLTATLTRLPYMHEGEAVINSCSGSTLNVSVIKPFGSTDTTKLFSISPWDAARGYPRACCFYQDRLVLAGTRAYPHKIWLSRTGDYANFSVEKAAGQVTDDSAVALSLISREMYNILHLVPAQDLIVLTDGNEWIVPGDKPITPKTAQVKTQTMRGSAECEPVYIGNRLVYVQARGATVRDMGYSYESDNYNGIDLTLLAKHLVQGHSIVTAAYAQEPDSVLYMVRDDGVLLCLTLIREQDVYGWSHWTTDGKYLWVETVQENGEESVYVIVERNGKRCIERFRSGCNVYMDSYVQAQNGTIQVPHLQGKTIAAVAGNKRLPDGTETSIQADAAGLSYETKIEQPGVELQLNNGTVQARTIRVNEVTLRVSNSKGGKIGHNFKYMDALPYPSAENFTGDILAVMPNTDVGFNTRGRVCVSSDEPFPLNVLAIIRSISVGGGHVQGYNG</sequence>
<evidence type="ECO:0000313" key="1">
    <source>
        <dbReference type="EMBL" id="MBB6478227.1"/>
    </source>
</evidence>
<protein>
    <submittedName>
        <fullName evidence="1">Uncharacterized protein</fullName>
    </submittedName>
</protein>
<gene>
    <name evidence="1" type="ORF">HNR45_001297</name>
</gene>
<accession>A0A841R4Y4</accession>
<dbReference type="InterPro" id="IPR058003">
    <property type="entry name" value="Phage_gp12"/>
</dbReference>
<keyword evidence="2" id="KW-1185">Reference proteome</keyword>
<dbReference type="EMBL" id="JACHHI010000006">
    <property type="protein sequence ID" value="MBB6478227.1"/>
    <property type="molecule type" value="Genomic_DNA"/>
</dbReference>
<dbReference type="Proteomes" id="UP000591941">
    <property type="component" value="Unassembled WGS sequence"/>
</dbReference>
<comment type="caution">
    <text evidence="1">The sequence shown here is derived from an EMBL/GenBank/DDBJ whole genome shotgun (WGS) entry which is preliminary data.</text>
</comment>